<gene>
    <name evidence="10" type="ORF">GSPATT00009428001</name>
</gene>
<keyword evidence="5 6" id="KW-0067">ATP-binding</keyword>
<dbReference type="eggNOG" id="KOG0583">
    <property type="taxonomic scope" value="Eukaryota"/>
</dbReference>
<dbReference type="PROSITE" id="PS50030">
    <property type="entry name" value="UBA"/>
    <property type="match status" value="1"/>
</dbReference>
<dbReference type="InParanoid" id="A0CQL3"/>
<dbReference type="CDD" id="cd14335">
    <property type="entry name" value="UBA_SnRK1_plant"/>
    <property type="match status" value="1"/>
</dbReference>
<dbReference type="InterPro" id="IPR000719">
    <property type="entry name" value="Prot_kinase_dom"/>
</dbReference>
<dbReference type="OrthoDB" id="193931at2759"/>
<feature type="compositionally biased region" description="Polar residues" evidence="7">
    <location>
        <begin position="459"/>
        <end position="470"/>
    </location>
</feature>
<dbReference type="OMA" id="DINSVYF"/>
<dbReference type="InterPro" id="IPR017441">
    <property type="entry name" value="Protein_kinase_ATP_BS"/>
</dbReference>
<dbReference type="RefSeq" id="XP_001440477.1">
    <property type="nucleotide sequence ID" value="XM_001440440.1"/>
</dbReference>
<dbReference type="PROSITE" id="PS50011">
    <property type="entry name" value="PROTEIN_KINASE_DOM"/>
    <property type="match status" value="1"/>
</dbReference>
<dbReference type="PROSITE" id="PS00108">
    <property type="entry name" value="PROTEIN_KINASE_ST"/>
    <property type="match status" value="1"/>
</dbReference>
<feature type="region of interest" description="Disordered" evidence="7">
    <location>
        <begin position="590"/>
        <end position="609"/>
    </location>
</feature>
<dbReference type="CDD" id="cd14003">
    <property type="entry name" value="STKc_AMPK-like"/>
    <property type="match status" value="1"/>
</dbReference>
<evidence type="ECO:0000313" key="10">
    <source>
        <dbReference type="EMBL" id="CAK73080.1"/>
    </source>
</evidence>
<dbReference type="STRING" id="5888.A0CQL3"/>
<evidence type="ECO:0000259" key="9">
    <source>
        <dbReference type="PROSITE" id="PS50030"/>
    </source>
</evidence>
<evidence type="ECO:0000256" key="2">
    <source>
        <dbReference type="ARBA" id="ARBA00022679"/>
    </source>
</evidence>
<accession>A0CQL3</accession>
<evidence type="ECO:0000256" key="7">
    <source>
        <dbReference type="SAM" id="MobiDB-lite"/>
    </source>
</evidence>
<keyword evidence="11" id="KW-1185">Reference proteome</keyword>
<proteinExistence type="predicted"/>
<evidence type="ECO:0000256" key="3">
    <source>
        <dbReference type="ARBA" id="ARBA00022741"/>
    </source>
</evidence>
<dbReference type="InterPro" id="IPR008271">
    <property type="entry name" value="Ser/Thr_kinase_AS"/>
</dbReference>
<keyword evidence="2" id="KW-0808">Transferase</keyword>
<dbReference type="Gene3D" id="1.10.510.10">
    <property type="entry name" value="Transferase(Phosphotransferase) domain 1"/>
    <property type="match status" value="1"/>
</dbReference>
<feature type="domain" description="UBA" evidence="9">
    <location>
        <begin position="308"/>
        <end position="348"/>
    </location>
</feature>
<dbReference type="KEGG" id="ptm:GSPATT00009428001"/>
<keyword evidence="3 6" id="KW-0547">Nucleotide-binding</keyword>
<sequence>MMGLIQLMQLVNSKKSIIKEQEQESDKQRQIGDYLLVVKTLGLGTFGLVKLAIHQITQEKVAIKILEKSKIIDVADVERVSREIHILKLIRHKHVIQLYEIIETKRYIFLVMEFCDGGELFDYIVKHQKLSEMEACKFIQELISGIEYIHKLNIVHRDLKPENLLLDYQKSLKIVDFGLSNTYKQGEQLKTACGSPCYAAPEMIQGNKYDSLLVDIWSCGVILFASICGYLPFEDANTSALYKKILHGEYQVPNFISPEGINFLKGILNINPEKRFNLEQIKSHPWFKLFRRSHSIPPGIIIGYHRIPIDNNIVQQLKELGFDEDFVRICLDANKQNKVTTSYFLLMKRHLMNGGISTADINSVYFDSKLIDPVQRVQKGKQFYAFYVDPVPGFLDESMLKTLNSNRSQTNQSQSRKNKKAYTQQNRGHYYLQEEKFNRLIQLKQSYRQDSLDSDQEQSKSFSQNVSQNVKKSKVRTESNYNADSLLNQTTMFAGKRQSISPANANLILQYIKQQKKLTPTSHRNSHQQKQNIFSLNYQRNVQTIYDPDGLKIVNSSKQQPNDQKRSLNYSWMPSTQTNPYQLFLQSKSKRGSNDLSAPHSTKCANNPKGRSIFMQF</sequence>
<feature type="domain" description="Protein kinase" evidence="8">
    <location>
        <begin position="35"/>
        <end position="287"/>
    </location>
</feature>
<dbReference type="GO" id="GO:0004674">
    <property type="term" value="F:protein serine/threonine kinase activity"/>
    <property type="evidence" value="ECO:0000318"/>
    <property type="project" value="GO_Central"/>
</dbReference>
<protein>
    <recommendedName>
        <fullName evidence="12">Protein kinase domain-containing protein</fullName>
    </recommendedName>
</protein>
<evidence type="ECO:0000256" key="5">
    <source>
        <dbReference type="ARBA" id="ARBA00022840"/>
    </source>
</evidence>
<dbReference type="EMBL" id="CT868141">
    <property type="protein sequence ID" value="CAK73080.1"/>
    <property type="molecule type" value="Genomic_DNA"/>
</dbReference>
<dbReference type="AlphaFoldDB" id="A0CQL3"/>
<feature type="binding site" evidence="6">
    <location>
        <position position="64"/>
    </location>
    <ligand>
        <name>ATP</name>
        <dbReference type="ChEBI" id="CHEBI:30616"/>
    </ligand>
</feature>
<dbReference type="Proteomes" id="UP000000600">
    <property type="component" value="Unassembled WGS sequence"/>
</dbReference>
<dbReference type="GO" id="GO:0005524">
    <property type="term" value="F:ATP binding"/>
    <property type="evidence" value="ECO:0007669"/>
    <property type="project" value="UniProtKB-UniRule"/>
</dbReference>
<keyword evidence="1" id="KW-0723">Serine/threonine-protein kinase</keyword>
<dbReference type="HOGENOM" id="CLU_000288_59_9_1"/>
<name>A0CQL3_PARTE</name>
<dbReference type="Pfam" id="PF00069">
    <property type="entry name" value="Pkinase"/>
    <property type="match status" value="1"/>
</dbReference>
<evidence type="ECO:0000256" key="1">
    <source>
        <dbReference type="ARBA" id="ARBA00022527"/>
    </source>
</evidence>
<evidence type="ECO:0000256" key="4">
    <source>
        <dbReference type="ARBA" id="ARBA00022777"/>
    </source>
</evidence>
<feature type="compositionally biased region" description="Low complexity" evidence="7">
    <location>
        <begin position="405"/>
        <end position="415"/>
    </location>
</feature>
<dbReference type="PROSITE" id="PS00107">
    <property type="entry name" value="PROTEIN_KINASE_ATP"/>
    <property type="match status" value="1"/>
</dbReference>
<organism evidence="10 11">
    <name type="scientific">Paramecium tetraurelia</name>
    <dbReference type="NCBI Taxonomy" id="5888"/>
    <lineage>
        <taxon>Eukaryota</taxon>
        <taxon>Sar</taxon>
        <taxon>Alveolata</taxon>
        <taxon>Ciliophora</taxon>
        <taxon>Intramacronucleata</taxon>
        <taxon>Oligohymenophorea</taxon>
        <taxon>Peniculida</taxon>
        <taxon>Parameciidae</taxon>
        <taxon>Paramecium</taxon>
    </lineage>
</organism>
<dbReference type="SMART" id="SM00220">
    <property type="entry name" value="S_TKc"/>
    <property type="match status" value="1"/>
</dbReference>
<dbReference type="GeneID" id="5026262"/>
<dbReference type="SUPFAM" id="SSF56112">
    <property type="entry name" value="Protein kinase-like (PK-like)"/>
    <property type="match status" value="1"/>
</dbReference>
<dbReference type="FunFam" id="1.10.510.10:FF:000740">
    <property type="entry name" value="SNF1-related protein kinase, putative"/>
    <property type="match status" value="1"/>
</dbReference>
<dbReference type="FunFam" id="3.30.200.20:FF:000003">
    <property type="entry name" value="Non-specific serine/threonine protein kinase"/>
    <property type="match status" value="1"/>
</dbReference>
<feature type="compositionally biased region" description="Polar residues" evidence="7">
    <location>
        <begin position="594"/>
        <end position="605"/>
    </location>
</feature>
<dbReference type="PANTHER" id="PTHR24346">
    <property type="entry name" value="MAP/MICROTUBULE AFFINITY-REGULATING KINASE"/>
    <property type="match status" value="1"/>
</dbReference>
<evidence type="ECO:0000256" key="6">
    <source>
        <dbReference type="PROSITE-ProRule" id="PRU10141"/>
    </source>
</evidence>
<evidence type="ECO:0008006" key="12">
    <source>
        <dbReference type="Google" id="ProtNLM"/>
    </source>
</evidence>
<feature type="region of interest" description="Disordered" evidence="7">
    <location>
        <begin position="451"/>
        <end position="477"/>
    </location>
</feature>
<reference evidence="10 11" key="1">
    <citation type="journal article" date="2006" name="Nature">
        <title>Global trends of whole-genome duplications revealed by the ciliate Paramecium tetraurelia.</title>
        <authorList>
            <consortium name="Genoscope"/>
            <person name="Aury J.-M."/>
            <person name="Jaillon O."/>
            <person name="Duret L."/>
            <person name="Noel B."/>
            <person name="Jubin C."/>
            <person name="Porcel B.M."/>
            <person name="Segurens B."/>
            <person name="Daubin V."/>
            <person name="Anthouard V."/>
            <person name="Aiach N."/>
            <person name="Arnaiz O."/>
            <person name="Billaut A."/>
            <person name="Beisson J."/>
            <person name="Blanc I."/>
            <person name="Bouhouche K."/>
            <person name="Camara F."/>
            <person name="Duharcourt S."/>
            <person name="Guigo R."/>
            <person name="Gogendeau D."/>
            <person name="Katinka M."/>
            <person name="Keller A.-M."/>
            <person name="Kissmehl R."/>
            <person name="Klotz C."/>
            <person name="Koll F."/>
            <person name="Le Moue A."/>
            <person name="Lepere C."/>
            <person name="Malinsky S."/>
            <person name="Nowacki M."/>
            <person name="Nowak J.K."/>
            <person name="Plattner H."/>
            <person name="Poulain J."/>
            <person name="Ruiz F."/>
            <person name="Serrano V."/>
            <person name="Zagulski M."/>
            <person name="Dessen P."/>
            <person name="Betermier M."/>
            <person name="Weissenbach J."/>
            <person name="Scarpelli C."/>
            <person name="Schachter V."/>
            <person name="Sperling L."/>
            <person name="Meyer E."/>
            <person name="Cohen J."/>
            <person name="Wincker P."/>
        </authorList>
    </citation>
    <scope>NUCLEOTIDE SEQUENCE [LARGE SCALE GENOMIC DNA]</scope>
    <source>
        <strain evidence="10 11">Stock d4-2</strain>
    </source>
</reference>
<evidence type="ECO:0000313" key="11">
    <source>
        <dbReference type="Proteomes" id="UP000000600"/>
    </source>
</evidence>
<dbReference type="InterPro" id="IPR015940">
    <property type="entry name" value="UBA"/>
</dbReference>
<dbReference type="InterPro" id="IPR011009">
    <property type="entry name" value="Kinase-like_dom_sf"/>
</dbReference>
<keyword evidence="4" id="KW-0418">Kinase</keyword>
<dbReference type="PANTHER" id="PTHR24346:SF82">
    <property type="entry name" value="KP78A-RELATED"/>
    <property type="match status" value="1"/>
</dbReference>
<dbReference type="FunCoup" id="A0CQL3">
    <property type="interactions" value="11"/>
</dbReference>
<evidence type="ECO:0000259" key="8">
    <source>
        <dbReference type="PROSITE" id="PS50011"/>
    </source>
</evidence>
<feature type="region of interest" description="Disordered" evidence="7">
    <location>
        <begin position="405"/>
        <end position="428"/>
    </location>
</feature>